<protein>
    <submittedName>
        <fullName evidence="1">Uncharacterized protein</fullName>
    </submittedName>
</protein>
<accession>A0AAV4XX29</accession>
<proteinExistence type="predicted"/>
<name>A0AAV4XX29_CAEEX</name>
<reference evidence="1 2" key="1">
    <citation type="submission" date="2021-06" db="EMBL/GenBank/DDBJ databases">
        <title>Caerostris extrusa draft genome.</title>
        <authorList>
            <person name="Kono N."/>
            <person name="Arakawa K."/>
        </authorList>
    </citation>
    <scope>NUCLEOTIDE SEQUENCE [LARGE SCALE GENOMIC DNA]</scope>
</reference>
<dbReference type="AlphaFoldDB" id="A0AAV4XX29"/>
<dbReference type="Proteomes" id="UP001054945">
    <property type="component" value="Unassembled WGS sequence"/>
</dbReference>
<evidence type="ECO:0000313" key="2">
    <source>
        <dbReference type="Proteomes" id="UP001054945"/>
    </source>
</evidence>
<keyword evidence="2" id="KW-1185">Reference proteome</keyword>
<dbReference type="EMBL" id="BPLR01000917">
    <property type="protein sequence ID" value="GIY98343.1"/>
    <property type="molecule type" value="Genomic_DNA"/>
</dbReference>
<gene>
    <name evidence="1" type="ORF">CEXT_372431</name>
</gene>
<organism evidence="1 2">
    <name type="scientific">Caerostris extrusa</name>
    <name type="common">Bark spider</name>
    <name type="synonym">Caerostris bankana</name>
    <dbReference type="NCBI Taxonomy" id="172846"/>
    <lineage>
        <taxon>Eukaryota</taxon>
        <taxon>Metazoa</taxon>
        <taxon>Ecdysozoa</taxon>
        <taxon>Arthropoda</taxon>
        <taxon>Chelicerata</taxon>
        <taxon>Arachnida</taxon>
        <taxon>Araneae</taxon>
        <taxon>Araneomorphae</taxon>
        <taxon>Entelegynae</taxon>
        <taxon>Araneoidea</taxon>
        <taxon>Araneidae</taxon>
        <taxon>Caerostris</taxon>
    </lineage>
</organism>
<evidence type="ECO:0000313" key="1">
    <source>
        <dbReference type="EMBL" id="GIY98343.1"/>
    </source>
</evidence>
<sequence>MVQAEKFYWLSTDFRPMLLAVFPHVEYRASLLVIGFQKVFLAKWLVYKPFSSTQDPKPTLQHGYIFVRMAEVVRFKYPDISS</sequence>
<comment type="caution">
    <text evidence="1">The sequence shown here is derived from an EMBL/GenBank/DDBJ whole genome shotgun (WGS) entry which is preliminary data.</text>
</comment>